<dbReference type="CDD" id="cd07377">
    <property type="entry name" value="WHTH_GntR"/>
    <property type="match status" value="1"/>
</dbReference>
<keyword evidence="1" id="KW-0805">Transcription regulation</keyword>
<dbReference type="SMART" id="SM00345">
    <property type="entry name" value="HTH_GNTR"/>
    <property type="match status" value="1"/>
</dbReference>
<evidence type="ECO:0000256" key="1">
    <source>
        <dbReference type="ARBA" id="ARBA00023015"/>
    </source>
</evidence>
<dbReference type="RefSeq" id="WP_380703808.1">
    <property type="nucleotide sequence ID" value="NZ_JBHSAP010000009.1"/>
</dbReference>
<dbReference type="PROSITE" id="PS50949">
    <property type="entry name" value="HTH_GNTR"/>
    <property type="match status" value="1"/>
</dbReference>
<reference evidence="6" key="1">
    <citation type="journal article" date="2019" name="Int. J. Syst. Evol. Microbiol.">
        <title>The Global Catalogue of Microorganisms (GCM) 10K type strain sequencing project: providing services to taxonomists for standard genome sequencing and annotation.</title>
        <authorList>
            <consortium name="The Broad Institute Genomics Platform"/>
            <consortium name="The Broad Institute Genome Sequencing Center for Infectious Disease"/>
            <person name="Wu L."/>
            <person name="Ma J."/>
        </authorList>
    </citation>
    <scope>NUCLEOTIDE SEQUENCE [LARGE SCALE GENOMIC DNA]</scope>
    <source>
        <strain evidence="6">IBRC-M 10813</strain>
    </source>
</reference>
<dbReference type="PANTHER" id="PTHR43537:SF24">
    <property type="entry name" value="GLUCONATE OPERON TRANSCRIPTIONAL REPRESSOR"/>
    <property type="match status" value="1"/>
</dbReference>
<dbReference type="Gene3D" id="1.10.10.10">
    <property type="entry name" value="Winged helix-like DNA-binding domain superfamily/Winged helix DNA-binding domain"/>
    <property type="match status" value="1"/>
</dbReference>
<proteinExistence type="predicted"/>
<keyword evidence="2" id="KW-0238">DNA-binding</keyword>
<dbReference type="Pfam" id="PF00392">
    <property type="entry name" value="GntR"/>
    <property type="match status" value="1"/>
</dbReference>
<dbReference type="Pfam" id="PF07729">
    <property type="entry name" value="FCD"/>
    <property type="match status" value="1"/>
</dbReference>
<dbReference type="InterPro" id="IPR036388">
    <property type="entry name" value="WH-like_DNA-bd_sf"/>
</dbReference>
<dbReference type="InterPro" id="IPR036390">
    <property type="entry name" value="WH_DNA-bd_sf"/>
</dbReference>
<evidence type="ECO:0000313" key="6">
    <source>
        <dbReference type="Proteomes" id="UP001595843"/>
    </source>
</evidence>
<accession>A0ABV8JL31</accession>
<keyword evidence="3" id="KW-0804">Transcription</keyword>
<evidence type="ECO:0000313" key="5">
    <source>
        <dbReference type="EMBL" id="MFC4076664.1"/>
    </source>
</evidence>
<dbReference type="SUPFAM" id="SSF48008">
    <property type="entry name" value="GntR ligand-binding domain-like"/>
    <property type="match status" value="1"/>
</dbReference>
<dbReference type="Gene3D" id="1.20.120.530">
    <property type="entry name" value="GntR ligand-binding domain-like"/>
    <property type="match status" value="1"/>
</dbReference>
<feature type="domain" description="HTH gntR-type" evidence="4">
    <location>
        <begin position="9"/>
        <end position="76"/>
    </location>
</feature>
<organism evidence="5 6">
    <name type="scientific">Salinithrix halophila</name>
    <dbReference type="NCBI Taxonomy" id="1485204"/>
    <lineage>
        <taxon>Bacteria</taxon>
        <taxon>Bacillati</taxon>
        <taxon>Bacillota</taxon>
        <taxon>Bacilli</taxon>
        <taxon>Bacillales</taxon>
        <taxon>Thermoactinomycetaceae</taxon>
        <taxon>Salinithrix</taxon>
    </lineage>
</organism>
<evidence type="ECO:0000256" key="3">
    <source>
        <dbReference type="ARBA" id="ARBA00023163"/>
    </source>
</evidence>
<dbReference type="SUPFAM" id="SSF46785">
    <property type="entry name" value="Winged helix' DNA-binding domain"/>
    <property type="match status" value="1"/>
</dbReference>
<comment type="caution">
    <text evidence="5">The sequence shown here is derived from an EMBL/GenBank/DDBJ whole genome shotgun (WGS) entry which is preliminary data.</text>
</comment>
<dbReference type="Proteomes" id="UP001595843">
    <property type="component" value="Unassembled WGS sequence"/>
</dbReference>
<dbReference type="InterPro" id="IPR008920">
    <property type="entry name" value="TF_FadR/GntR_C"/>
</dbReference>
<dbReference type="InterPro" id="IPR000524">
    <property type="entry name" value="Tscrpt_reg_HTH_GntR"/>
</dbReference>
<gene>
    <name evidence="5" type="ORF">ACFOUO_07560</name>
</gene>
<keyword evidence="6" id="KW-1185">Reference proteome</keyword>
<sequence length="219" mass="25726">MTAKMMLDGSLPNQIANFITEQVVSQKFKPGEQLREGELAEQFGTSRAPVREAFYILEVIGLVERLPRRGCFVKEYSYRELSDLFELRSLMEGMALERFDPQRSADHLQKMQEVVSSMRERVAQNNQDEYSRLNQIFHESIIRFRDSKLIETTYFRISTPLRVLVNISFWENKSMERSLKEHEQIVEALLREDIGGAKTILEKHNLATIRRLEKYFKTS</sequence>
<evidence type="ECO:0000256" key="2">
    <source>
        <dbReference type="ARBA" id="ARBA00023125"/>
    </source>
</evidence>
<evidence type="ECO:0000259" key="4">
    <source>
        <dbReference type="PROSITE" id="PS50949"/>
    </source>
</evidence>
<dbReference type="EMBL" id="JBHSAP010000009">
    <property type="protein sequence ID" value="MFC4076664.1"/>
    <property type="molecule type" value="Genomic_DNA"/>
</dbReference>
<dbReference type="PANTHER" id="PTHR43537">
    <property type="entry name" value="TRANSCRIPTIONAL REGULATOR, GNTR FAMILY"/>
    <property type="match status" value="1"/>
</dbReference>
<protein>
    <submittedName>
        <fullName evidence="5">GntR family transcriptional regulator</fullName>
    </submittedName>
</protein>
<dbReference type="InterPro" id="IPR011711">
    <property type="entry name" value="GntR_C"/>
</dbReference>
<dbReference type="SMART" id="SM00895">
    <property type="entry name" value="FCD"/>
    <property type="match status" value="1"/>
</dbReference>
<name>A0ABV8JL31_9BACL</name>